<evidence type="ECO:0000313" key="2">
    <source>
        <dbReference type="EMBL" id="CAK1582844.1"/>
    </source>
</evidence>
<feature type="domain" description="Helitron helicase-like" evidence="1">
    <location>
        <begin position="1"/>
        <end position="97"/>
    </location>
</feature>
<reference evidence="2 3" key="1">
    <citation type="submission" date="2023-11" db="EMBL/GenBank/DDBJ databases">
        <authorList>
            <person name="Hedman E."/>
            <person name="Englund M."/>
            <person name="Stromberg M."/>
            <person name="Nyberg Akerstrom W."/>
            <person name="Nylinder S."/>
            <person name="Jareborg N."/>
            <person name="Kallberg Y."/>
            <person name="Kronander E."/>
        </authorList>
    </citation>
    <scope>NUCLEOTIDE SEQUENCE [LARGE SCALE GENOMIC DNA]</scope>
</reference>
<accession>A0AAV1KKK3</accession>
<dbReference type="InterPro" id="IPR025476">
    <property type="entry name" value="Helitron_helicase-like"/>
</dbReference>
<dbReference type="Pfam" id="PF14214">
    <property type="entry name" value="Helitron_like_N"/>
    <property type="match status" value="1"/>
</dbReference>
<dbReference type="EMBL" id="CAVLGL010000046">
    <property type="protein sequence ID" value="CAK1582844.1"/>
    <property type="molecule type" value="Genomic_DNA"/>
</dbReference>
<name>A0AAV1KKK3_9NEOP</name>
<dbReference type="Proteomes" id="UP001314205">
    <property type="component" value="Unassembled WGS sequence"/>
</dbReference>
<dbReference type="PANTHER" id="PTHR10492:SF57">
    <property type="entry name" value="ATP-DEPENDENT DNA HELICASE"/>
    <property type="match status" value="1"/>
</dbReference>
<keyword evidence="3" id="KW-1185">Reference proteome</keyword>
<organism evidence="2 3">
    <name type="scientific">Parnassius mnemosyne</name>
    <name type="common">clouded apollo</name>
    <dbReference type="NCBI Taxonomy" id="213953"/>
    <lineage>
        <taxon>Eukaryota</taxon>
        <taxon>Metazoa</taxon>
        <taxon>Ecdysozoa</taxon>
        <taxon>Arthropoda</taxon>
        <taxon>Hexapoda</taxon>
        <taxon>Insecta</taxon>
        <taxon>Pterygota</taxon>
        <taxon>Neoptera</taxon>
        <taxon>Endopterygota</taxon>
        <taxon>Lepidoptera</taxon>
        <taxon>Glossata</taxon>
        <taxon>Ditrysia</taxon>
        <taxon>Papilionoidea</taxon>
        <taxon>Papilionidae</taxon>
        <taxon>Parnassiinae</taxon>
        <taxon>Parnassini</taxon>
        <taxon>Parnassius</taxon>
        <taxon>Driopa</taxon>
    </lineage>
</organism>
<dbReference type="AlphaFoldDB" id="A0AAV1KKK3"/>
<sequence>MQEYIQDAMTFMREYGRPCFFLLGTFTCNPKRPEITSLLLPGQNAIHRHDITARVFKQKFKYLISFITKLHVFGPTRCWIYSVEWQKPGLPHAHILICFINKIHPEDIDSLISAEIPDPSTDQLLFDIVTTNMIRGPCGALNRSSPYMVDGKCTNRFPKDFTNDTVTHVDGYPIYRRRSTDNGGQSFIKTISNADIDIDNRWVVQYSLLLSKTFNAHISVEFCSSVKSIKYICKYVNENY</sequence>
<comment type="caution">
    <text evidence="2">The sequence shown here is derived from an EMBL/GenBank/DDBJ whole genome shotgun (WGS) entry which is preliminary data.</text>
</comment>
<dbReference type="PANTHER" id="PTHR10492">
    <property type="match status" value="1"/>
</dbReference>
<protein>
    <recommendedName>
        <fullName evidence="1">Helitron helicase-like domain-containing protein</fullName>
    </recommendedName>
</protein>
<evidence type="ECO:0000259" key="1">
    <source>
        <dbReference type="Pfam" id="PF14214"/>
    </source>
</evidence>
<proteinExistence type="predicted"/>
<evidence type="ECO:0000313" key="3">
    <source>
        <dbReference type="Proteomes" id="UP001314205"/>
    </source>
</evidence>
<gene>
    <name evidence="2" type="ORF">PARMNEM_LOCUS4327</name>
</gene>